<dbReference type="Gene3D" id="3.90.76.10">
    <property type="entry name" value="Dipeptide-binding Protein, Domain 1"/>
    <property type="match status" value="1"/>
</dbReference>
<keyword evidence="5" id="KW-1185">Reference proteome</keyword>
<keyword evidence="2" id="KW-0732">Signal</keyword>
<feature type="domain" description="Solute-binding protein family 5" evidence="3">
    <location>
        <begin position="83"/>
        <end position="460"/>
    </location>
</feature>
<name>A0ABP5KQZ9_9ACTN</name>
<dbReference type="PROSITE" id="PS51257">
    <property type="entry name" value="PROKAR_LIPOPROTEIN"/>
    <property type="match status" value="1"/>
</dbReference>
<dbReference type="EMBL" id="BAAANT010000006">
    <property type="protein sequence ID" value="GAA2136114.1"/>
    <property type="molecule type" value="Genomic_DNA"/>
</dbReference>
<dbReference type="PANTHER" id="PTHR30290:SF83">
    <property type="entry name" value="ABC TRANSPORTER SUBSTRATE-BINDING PROTEIN"/>
    <property type="match status" value="1"/>
</dbReference>
<evidence type="ECO:0000256" key="1">
    <source>
        <dbReference type="SAM" id="MobiDB-lite"/>
    </source>
</evidence>
<protein>
    <submittedName>
        <fullName evidence="4">ABC transporter substrate-binding protein</fullName>
    </submittedName>
</protein>
<evidence type="ECO:0000259" key="3">
    <source>
        <dbReference type="Pfam" id="PF00496"/>
    </source>
</evidence>
<sequence>MKLTKALQWTAVAAATALAVSACSSGSTGPKPGPSTAAKDGGTFRLGIVEPTAIDPYNTQESEGTLVTQNLFTGLTSVSADGKISNALAESRTPNDDCSQWTFKIKGGTTFSNGEAVDAAAFIRGWTRAAAKVSASDVAYHLGEIDGFKELNTGTATTFRGLSAPDATTLVVKMAIPDCEFDVRTFHTVFSPVPTVAGAASNKAYNDQPIGNGPFKMDGPWQHNSKITLVRNDSYGLTKAHLDRVEISILNAANADQLEYQGFQAGQFDWARMPTEQLTAAKATYKAKGDWYEWDANGMNYLLPMLTSGPMKTKEAREAISYAIDRDAIAQGVFKGFRTSATTIVPPAFADAYQKGLCVSCVKQDKDKAKQLAAQAGLTPGTKLYFGYNTGGGHEAWVQAVAAQLKDVLGLDVHIDGIPFKQLLDKEKTPDATGIYRAAWGADYPTPGNFLNPLLATSSINEDPATHQVQGDNRGRYSNPAFDTLLHQATATKDLAARTKLYQQAEKIAIGDDLALIPLWNRSQQRVANNEKWANLTYDFNENPTLATASQK</sequence>
<accession>A0ABP5KQZ9</accession>
<dbReference type="CDD" id="cd00995">
    <property type="entry name" value="PBP2_NikA_DppA_OppA_like"/>
    <property type="match status" value="1"/>
</dbReference>
<reference evidence="5" key="1">
    <citation type="journal article" date="2019" name="Int. J. Syst. Evol. Microbiol.">
        <title>The Global Catalogue of Microorganisms (GCM) 10K type strain sequencing project: providing services to taxonomists for standard genome sequencing and annotation.</title>
        <authorList>
            <consortium name="The Broad Institute Genomics Platform"/>
            <consortium name="The Broad Institute Genome Sequencing Center for Infectious Disease"/>
            <person name="Wu L."/>
            <person name="Ma J."/>
        </authorList>
    </citation>
    <scope>NUCLEOTIDE SEQUENCE [LARGE SCALE GENOMIC DNA]</scope>
    <source>
        <strain evidence="5">JCM 14560</strain>
    </source>
</reference>
<dbReference type="Gene3D" id="3.40.190.10">
    <property type="entry name" value="Periplasmic binding protein-like II"/>
    <property type="match status" value="1"/>
</dbReference>
<dbReference type="InterPro" id="IPR039424">
    <property type="entry name" value="SBP_5"/>
</dbReference>
<feature type="region of interest" description="Disordered" evidence="1">
    <location>
        <begin position="23"/>
        <end position="42"/>
    </location>
</feature>
<proteinExistence type="predicted"/>
<dbReference type="Gene3D" id="3.10.105.10">
    <property type="entry name" value="Dipeptide-binding Protein, Domain 3"/>
    <property type="match status" value="1"/>
</dbReference>
<dbReference type="SUPFAM" id="SSF53850">
    <property type="entry name" value="Periplasmic binding protein-like II"/>
    <property type="match status" value="1"/>
</dbReference>
<evidence type="ECO:0000313" key="4">
    <source>
        <dbReference type="EMBL" id="GAA2136114.1"/>
    </source>
</evidence>
<feature type="chain" id="PRO_5047397365" evidence="2">
    <location>
        <begin position="23"/>
        <end position="552"/>
    </location>
</feature>
<dbReference type="RefSeq" id="WP_344462132.1">
    <property type="nucleotide sequence ID" value="NZ_BAAANT010000006.1"/>
</dbReference>
<dbReference type="PANTHER" id="PTHR30290">
    <property type="entry name" value="PERIPLASMIC BINDING COMPONENT OF ABC TRANSPORTER"/>
    <property type="match status" value="1"/>
</dbReference>
<dbReference type="InterPro" id="IPR000914">
    <property type="entry name" value="SBP_5_dom"/>
</dbReference>
<evidence type="ECO:0000313" key="5">
    <source>
        <dbReference type="Proteomes" id="UP001422759"/>
    </source>
</evidence>
<dbReference type="Pfam" id="PF00496">
    <property type="entry name" value="SBP_bac_5"/>
    <property type="match status" value="1"/>
</dbReference>
<dbReference type="PIRSF" id="PIRSF002741">
    <property type="entry name" value="MppA"/>
    <property type="match status" value="1"/>
</dbReference>
<feature type="signal peptide" evidence="2">
    <location>
        <begin position="1"/>
        <end position="22"/>
    </location>
</feature>
<feature type="compositionally biased region" description="Low complexity" evidence="1">
    <location>
        <begin position="23"/>
        <end position="36"/>
    </location>
</feature>
<evidence type="ECO:0000256" key="2">
    <source>
        <dbReference type="SAM" id="SignalP"/>
    </source>
</evidence>
<dbReference type="Proteomes" id="UP001422759">
    <property type="component" value="Unassembled WGS sequence"/>
</dbReference>
<gene>
    <name evidence="4" type="ORF">GCM10009760_15360</name>
</gene>
<dbReference type="InterPro" id="IPR030678">
    <property type="entry name" value="Peptide/Ni-bd"/>
</dbReference>
<organism evidence="4 5">
    <name type="scientific">Kitasatospora kazusensis</name>
    <dbReference type="NCBI Taxonomy" id="407974"/>
    <lineage>
        <taxon>Bacteria</taxon>
        <taxon>Bacillati</taxon>
        <taxon>Actinomycetota</taxon>
        <taxon>Actinomycetes</taxon>
        <taxon>Kitasatosporales</taxon>
        <taxon>Streptomycetaceae</taxon>
        <taxon>Kitasatospora</taxon>
    </lineage>
</organism>
<comment type="caution">
    <text evidence="4">The sequence shown here is derived from an EMBL/GenBank/DDBJ whole genome shotgun (WGS) entry which is preliminary data.</text>
</comment>